<reference evidence="6 7" key="1">
    <citation type="submission" date="2025-04" db="UniProtKB">
        <authorList>
            <consortium name="RefSeq"/>
        </authorList>
    </citation>
    <scope>IDENTIFICATION</scope>
    <source>
        <strain evidence="6 7">11010-0011.00</strain>
        <tissue evidence="6 7">Whole body</tissue>
    </source>
</reference>
<evidence type="ECO:0000259" key="4">
    <source>
        <dbReference type="Pfam" id="PF13891"/>
    </source>
</evidence>
<evidence type="ECO:0000313" key="6">
    <source>
        <dbReference type="RefSeq" id="XP_030376557.1"/>
    </source>
</evidence>
<feature type="compositionally biased region" description="Polar residues" evidence="3">
    <location>
        <begin position="890"/>
        <end position="906"/>
    </location>
</feature>
<dbReference type="GO" id="GO:0005634">
    <property type="term" value="C:nucleus"/>
    <property type="evidence" value="ECO:0007669"/>
    <property type="project" value="UniProtKB-SubCell"/>
</dbReference>
<dbReference type="PANTHER" id="PTHR16198:SF2">
    <property type="entry name" value="INO80 COMPLEX SUBUNIT D"/>
    <property type="match status" value="1"/>
</dbReference>
<evidence type="ECO:0000256" key="3">
    <source>
        <dbReference type="SAM" id="MobiDB-lite"/>
    </source>
</evidence>
<dbReference type="Proteomes" id="UP000504634">
    <property type="component" value="Unplaced"/>
</dbReference>
<dbReference type="Pfam" id="PF13891">
    <property type="entry name" value="zf-C3HC3H_KANSL2"/>
    <property type="match status" value="1"/>
</dbReference>
<proteinExistence type="predicted"/>
<name>A0A6J2TNJ9_DROLE</name>
<dbReference type="GeneID" id="115625587"/>
<accession>A0A6J2TNJ9</accession>
<evidence type="ECO:0000313" key="7">
    <source>
        <dbReference type="RefSeq" id="XP_030376558.1"/>
    </source>
</evidence>
<feature type="region of interest" description="Disordered" evidence="3">
    <location>
        <begin position="1065"/>
        <end position="1086"/>
    </location>
</feature>
<comment type="subcellular location">
    <subcellularLocation>
        <location evidence="1">Nucleus</location>
    </subcellularLocation>
</comment>
<dbReference type="OrthoDB" id="10038011at2759"/>
<gene>
    <name evidence="6 7" type="primary">LOC115625587</name>
</gene>
<keyword evidence="2" id="KW-0539">Nucleus</keyword>
<feature type="region of interest" description="Disordered" evidence="3">
    <location>
        <begin position="890"/>
        <end position="933"/>
    </location>
</feature>
<feature type="domain" description="KANL2-like probable zinc-finger" evidence="4">
    <location>
        <begin position="792"/>
        <end position="848"/>
    </location>
</feature>
<sequence length="1309" mass="137898">MSCQQVSRFITTTATTATTASPGTRKITTTTLGQNAGASSATAASIKTTTLTPEDPYAFTETVSATPPILFNAQKSRARLNELQHIKTYYSSNNNNNTSTNNNNKPTLATTTSASSIATTVNTKQTIVANQKVATAPLAQLNGTATTTTTRNVATTAAAAAAVVSAKAQASLATVGPNNAITTNFSNVTQSQKQQSLQSQTPTQSQLQSQSQTKPSPQASPKRGTNVCVVRPQQQQQQQQQQVQLKLEKLAPILPPPPPLYTHTPSLWQTPLILDTGIGGAVAKQTTLLSPATNSNTNAPQLALVVSPPTSPASLPTSPTGTATVPPTAAVTAMVAPIVVPASPPKVAVAVGQPLPPSKFHHTTLAQHLQKVECLKKKKSSPLICTTNNNNNAFESLNKLPLAYNLTQPPPLTVFTSPAAAESLTAVATATLQRTKVTLTATHKHSANVAATAVADDSDLNEIPVNVIFRKPSVLVGNESCTEQAGSKLVNAPKSKNGKMRMPQTGKLGAVAHLTPGVPLTPPSQALLSNLLPQLPPVSTPSQSAAPTLASTAATSNTPALVAKAVHAQTHASPSLKLALPPPPTNMSNQHVEHMSSKVANAAAVVAAPIRKTNGDSGAGRRASKTVGAAAKKYAAQNVPALAKMLPTLPTQTQLQFQLEQIMPNATDLVAPAVTSRPQRTKQTNKMLITLATELEPEFNDLPYCIQTKWLHASKDLGAESLVSLSNRREERIAVRKSMLRRQALQLLSTRTLQESPVRAARKRLQCVQSLILKYKDHAAELNTTVNRCLVPSCPEISLTMAAHCERHIVNNATQQIFVPCMAKGVNGLTCQAPVFDVLHALALCPNHRHQRGVLEQQQSQPLLMQLPQPHASHTQGHASVGIRPSFKGQTATQSLITAGNRCSASTRKRKTNGTGNPVGRPQKRVKKQQQVHEPVEVLPTVLPPISAVLQRKSSTTSLESIASNSHSSGAAQLPFTSMPIIPQRNNHNILQNNGTQPQLSIPPALAPLSDQNGYSNVSKFEADQLDANNLLGGNVNLLANTNFKVDEISQIVAQLTAASGEVNHNNNNSHFNNNISYSSSNNNSGNRSSFPSFNTAFGGAVNVSHNISAMNTAVGGTGPMHHMANTESMLTQDMFGICENSSVYASSEDTGLGGLSESELIGANDADDMALNSAHLLEEHDLVNVFDTLPDDAFNELFQSVQEADCEAVDRALEIADKNLKCLQQTIGGSDSAFLNDLLDVGDDLLVNAVSSVMNSPNTSGIDASTLFVDSSGGGHSSNSNSASGAGGSISCTPATTTVADIRGLVQT</sequence>
<feature type="region of interest" description="Disordered" evidence="3">
    <location>
        <begin position="191"/>
        <end position="241"/>
    </location>
</feature>
<evidence type="ECO:0000313" key="5">
    <source>
        <dbReference type="Proteomes" id="UP000504634"/>
    </source>
</evidence>
<evidence type="ECO:0000256" key="2">
    <source>
        <dbReference type="ARBA" id="ARBA00023242"/>
    </source>
</evidence>
<dbReference type="InterPro" id="IPR025927">
    <property type="entry name" value="Znf_KANL2-like"/>
</dbReference>
<dbReference type="PANTHER" id="PTHR16198">
    <property type="match status" value="1"/>
</dbReference>
<feature type="compositionally biased region" description="Low complexity" evidence="3">
    <location>
        <begin position="191"/>
        <end position="221"/>
    </location>
</feature>
<keyword evidence="5" id="KW-1185">Reference proteome</keyword>
<dbReference type="RefSeq" id="XP_030376558.1">
    <property type="nucleotide sequence ID" value="XM_030520698.1"/>
</dbReference>
<evidence type="ECO:0000256" key="1">
    <source>
        <dbReference type="ARBA" id="ARBA00004123"/>
    </source>
</evidence>
<organism evidence="5 6">
    <name type="scientific">Drosophila lebanonensis</name>
    <name type="common">Fruit fly</name>
    <name type="synonym">Scaptodrosophila lebanonensis</name>
    <dbReference type="NCBI Taxonomy" id="7225"/>
    <lineage>
        <taxon>Eukaryota</taxon>
        <taxon>Metazoa</taxon>
        <taxon>Ecdysozoa</taxon>
        <taxon>Arthropoda</taxon>
        <taxon>Hexapoda</taxon>
        <taxon>Insecta</taxon>
        <taxon>Pterygota</taxon>
        <taxon>Neoptera</taxon>
        <taxon>Endopterygota</taxon>
        <taxon>Diptera</taxon>
        <taxon>Brachycera</taxon>
        <taxon>Muscomorpha</taxon>
        <taxon>Ephydroidea</taxon>
        <taxon>Drosophilidae</taxon>
        <taxon>Scaptodrosophila</taxon>
    </lineage>
</organism>
<dbReference type="RefSeq" id="XP_030376557.1">
    <property type="nucleotide sequence ID" value="XM_030520697.1"/>
</dbReference>
<protein>
    <submittedName>
        <fullName evidence="6 7">Uncharacterized protein LOC115625587</fullName>
    </submittedName>
</protein>